<evidence type="ECO:0000313" key="2">
    <source>
        <dbReference type="EMBL" id="MDQ0996205.1"/>
    </source>
</evidence>
<dbReference type="PANTHER" id="PTHR43245">
    <property type="entry name" value="BIFUNCTIONAL POLYMYXIN RESISTANCE PROTEIN ARNA"/>
    <property type="match status" value="1"/>
</dbReference>
<name>A0ABU0S8D4_9HYPH</name>
<dbReference type="InterPro" id="IPR001509">
    <property type="entry name" value="Epimerase_deHydtase"/>
</dbReference>
<dbReference type="GO" id="GO:0003978">
    <property type="term" value="F:UDP-glucose 4-epimerase activity"/>
    <property type="evidence" value="ECO:0007669"/>
    <property type="project" value="UniProtKB-EC"/>
</dbReference>
<dbReference type="RefSeq" id="WP_307278419.1">
    <property type="nucleotide sequence ID" value="NZ_JAUSZT010000002.1"/>
</dbReference>
<evidence type="ECO:0000259" key="1">
    <source>
        <dbReference type="Pfam" id="PF01370"/>
    </source>
</evidence>
<proteinExistence type="predicted"/>
<protein>
    <submittedName>
        <fullName evidence="2">UDP-glucose 4-epimerase</fullName>
        <ecNumber evidence="2">5.1.3.2</ecNumber>
    </submittedName>
</protein>
<dbReference type="Proteomes" id="UP001237780">
    <property type="component" value="Unassembled WGS sequence"/>
</dbReference>
<gene>
    <name evidence="2" type="ORF">QFZ34_001382</name>
</gene>
<sequence length="296" mass="31401">MTVLLTGATGLIGARLLPRLVDAGFRCRALLRPGKEVPAGMVWAEGNLLDTASLASAVEGISAVVHLAAVFRTPDTDLIWRSNLEGTRNLIASVKAHAPEARFILASTSNIYDADSPRPGREDDAADPQQAYPASKLAAENALRESGLNWSIQRLGFVYGEKDGHLEELPRLVANFKMHPAQRMSIIHHRDIATAMTLALTGAMDARIVNIADEAPTSIYELVALVGGTHGTVLNAAGQSLAPPHGCLARSQSWFSAGRENRLSGRAGKPDVMRAGGSRVSSISLTPGHPGTYFAA</sequence>
<keyword evidence="2" id="KW-0413">Isomerase</keyword>
<comment type="caution">
    <text evidence="2">The sequence shown here is derived from an EMBL/GenBank/DDBJ whole genome shotgun (WGS) entry which is preliminary data.</text>
</comment>
<feature type="domain" description="NAD-dependent epimerase/dehydratase" evidence="1">
    <location>
        <begin position="3"/>
        <end position="212"/>
    </location>
</feature>
<evidence type="ECO:0000313" key="3">
    <source>
        <dbReference type="Proteomes" id="UP001237780"/>
    </source>
</evidence>
<dbReference type="InterPro" id="IPR050177">
    <property type="entry name" value="Lipid_A_modif_metabolic_enz"/>
</dbReference>
<dbReference type="Pfam" id="PF01370">
    <property type="entry name" value="Epimerase"/>
    <property type="match status" value="1"/>
</dbReference>
<dbReference type="EC" id="5.1.3.2" evidence="2"/>
<dbReference type="SUPFAM" id="SSF51735">
    <property type="entry name" value="NAD(P)-binding Rossmann-fold domains"/>
    <property type="match status" value="1"/>
</dbReference>
<reference evidence="2 3" key="1">
    <citation type="submission" date="2023-07" db="EMBL/GenBank/DDBJ databases">
        <title>Comparative genomics of wheat-associated soil bacteria to identify genetic determinants of phenazine resistance.</title>
        <authorList>
            <person name="Mouncey N."/>
        </authorList>
    </citation>
    <scope>NUCLEOTIDE SEQUENCE [LARGE SCALE GENOMIC DNA]</scope>
    <source>
        <strain evidence="2 3">W4I11</strain>
    </source>
</reference>
<dbReference type="InterPro" id="IPR036291">
    <property type="entry name" value="NAD(P)-bd_dom_sf"/>
</dbReference>
<dbReference type="EMBL" id="JAUSZT010000002">
    <property type="protein sequence ID" value="MDQ0996205.1"/>
    <property type="molecule type" value="Genomic_DNA"/>
</dbReference>
<accession>A0ABU0S8D4</accession>
<organism evidence="2 3">
    <name type="scientific">Phyllobacterium ifriqiyense</name>
    <dbReference type="NCBI Taxonomy" id="314238"/>
    <lineage>
        <taxon>Bacteria</taxon>
        <taxon>Pseudomonadati</taxon>
        <taxon>Pseudomonadota</taxon>
        <taxon>Alphaproteobacteria</taxon>
        <taxon>Hyphomicrobiales</taxon>
        <taxon>Phyllobacteriaceae</taxon>
        <taxon>Phyllobacterium</taxon>
    </lineage>
</organism>
<dbReference type="Gene3D" id="3.40.50.720">
    <property type="entry name" value="NAD(P)-binding Rossmann-like Domain"/>
    <property type="match status" value="1"/>
</dbReference>
<keyword evidence="3" id="KW-1185">Reference proteome</keyword>